<proteinExistence type="predicted"/>
<reference evidence="1 2" key="1">
    <citation type="journal article" date="2014" name="Genome Announc.">
        <title>Draft Genome Sequences of Marine Flavobacterium Algibacter lectus Strains SS8 and NR4.</title>
        <authorList>
            <person name="Takatani N."/>
            <person name="Nakanishi M."/>
            <person name="Meirelles P."/>
            <person name="Mino S."/>
            <person name="Suda W."/>
            <person name="Oshima K."/>
            <person name="Hattori M."/>
            <person name="Ohkuma M."/>
            <person name="Hosokawa M."/>
            <person name="Miyashita K."/>
            <person name="Thompson F.L."/>
            <person name="Niwa A."/>
            <person name="Sawabe T."/>
            <person name="Sawabe T."/>
        </authorList>
    </citation>
    <scope>NUCLEOTIDE SEQUENCE [LARGE SCALE GENOMIC DNA]</scope>
    <source>
        <strain evidence="2">JCM19274</strain>
    </source>
</reference>
<dbReference type="EMBL" id="BBNU01000010">
    <property type="protein sequence ID" value="GAL80350.1"/>
    <property type="molecule type" value="Genomic_DNA"/>
</dbReference>
<organism evidence="1 2">
    <name type="scientific">Algibacter lectus</name>
    <dbReference type="NCBI Taxonomy" id="221126"/>
    <lineage>
        <taxon>Bacteria</taxon>
        <taxon>Pseudomonadati</taxon>
        <taxon>Bacteroidota</taxon>
        <taxon>Flavobacteriia</taxon>
        <taxon>Flavobacteriales</taxon>
        <taxon>Flavobacteriaceae</taxon>
        <taxon>Algibacter</taxon>
    </lineage>
</organism>
<dbReference type="RefSeq" id="WP_042498573.1">
    <property type="nucleotide sequence ID" value="NZ_BBNU01000010.1"/>
</dbReference>
<evidence type="ECO:0000313" key="1">
    <source>
        <dbReference type="EMBL" id="GAL80350.1"/>
    </source>
</evidence>
<dbReference type="Proteomes" id="UP000029643">
    <property type="component" value="Unassembled WGS sequence"/>
</dbReference>
<protein>
    <recommendedName>
        <fullName evidence="3">GTP-binding protein</fullName>
    </recommendedName>
</protein>
<dbReference type="Pfam" id="PF10504">
    <property type="entry name" value="DUF2452"/>
    <property type="match status" value="1"/>
</dbReference>
<dbReference type="InterPro" id="IPR019534">
    <property type="entry name" value="DUF2452"/>
</dbReference>
<accession>A0A090WTA4</accession>
<dbReference type="AlphaFoldDB" id="A0A090WTA4"/>
<evidence type="ECO:0008006" key="3">
    <source>
        <dbReference type="Google" id="ProtNLM"/>
    </source>
</evidence>
<evidence type="ECO:0000313" key="2">
    <source>
        <dbReference type="Proteomes" id="UP000029643"/>
    </source>
</evidence>
<name>A0A090WTA4_9FLAO</name>
<sequence>MSEEKKPDQVVYNTETKRYDASIKPYATSVGAPVITPTDSIAWKNRSITKINHKVEAKYLELKAEYEKMIQEFEYNKLIFDAKFTFEPVIGEVYHLYKRENGESFLSIIAPEHCNFNPLGSFYLNADQTWEKI</sequence>
<dbReference type="STRING" id="221126.SAMN04489722_10194"/>
<gene>
    <name evidence="1" type="ORF">JCM19274_640</name>
</gene>
<comment type="caution">
    <text evidence="1">The sequence shown here is derived from an EMBL/GenBank/DDBJ whole genome shotgun (WGS) entry which is preliminary data.</text>
</comment>